<accession>A0A839TQ66</accession>
<keyword evidence="1" id="KW-0812">Transmembrane</keyword>
<dbReference type="EMBL" id="JACHXJ010000003">
    <property type="protein sequence ID" value="MBB3128905.1"/>
    <property type="molecule type" value="Genomic_DNA"/>
</dbReference>
<organism evidence="3 4">
    <name type="scientific">Paenibacillus rhizosphaerae</name>
    <dbReference type="NCBI Taxonomy" id="297318"/>
    <lineage>
        <taxon>Bacteria</taxon>
        <taxon>Bacillati</taxon>
        <taxon>Bacillota</taxon>
        <taxon>Bacilli</taxon>
        <taxon>Bacillales</taxon>
        <taxon>Paenibacillaceae</taxon>
        <taxon>Paenibacillus</taxon>
    </lineage>
</organism>
<dbReference type="AlphaFoldDB" id="A0A839TQ66"/>
<evidence type="ECO:0000313" key="3">
    <source>
        <dbReference type="EMBL" id="MBB3128905.1"/>
    </source>
</evidence>
<dbReference type="RefSeq" id="WP_183583165.1">
    <property type="nucleotide sequence ID" value="NZ_JACHXJ010000003.1"/>
</dbReference>
<proteinExistence type="predicted"/>
<name>A0A839TQ66_9BACL</name>
<feature type="domain" description="Peptidase M56" evidence="2">
    <location>
        <begin position="17"/>
        <end position="68"/>
    </location>
</feature>
<comment type="caution">
    <text evidence="3">The sequence shown here is derived from an EMBL/GenBank/DDBJ whole genome shotgun (WGS) entry which is preliminary data.</text>
</comment>
<evidence type="ECO:0000259" key="2">
    <source>
        <dbReference type="Pfam" id="PF05569"/>
    </source>
</evidence>
<dbReference type="InterPro" id="IPR008756">
    <property type="entry name" value="Peptidase_M56"/>
</dbReference>
<keyword evidence="1" id="KW-1133">Transmembrane helix</keyword>
<dbReference type="Pfam" id="PF05569">
    <property type="entry name" value="Peptidase_M56"/>
    <property type="match status" value="1"/>
</dbReference>
<evidence type="ECO:0000313" key="4">
    <source>
        <dbReference type="Proteomes" id="UP000517523"/>
    </source>
</evidence>
<sequence>MPGNLYPLLNDLFDWMIHTTLLAGMMVVLILLMKRVFGSWLKPGWHYALWLLLILRLMIPSGPESSFSMGNLFSMAGPGNALFGQQAAEVPPPAKRRHR</sequence>
<reference evidence="3 4" key="1">
    <citation type="submission" date="2020-08" db="EMBL/GenBank/DDBJ databases">
        <title>Genomic Encyclopedia of Type Strains, Phase III (KMG-III): the genomes of soil and plant-associated and newly described type strains.</title>
        <authorList>
            <person name="Whitman W."/>
        </authorList>
    </citation>
    <scope>NUCLEOTIDE SEQUENCE [LARGE SCALE GENOMIC DNA]</scope>
    <source>
        <strain evidence="3 4">CECT 5831</strain>
    </source>
</reference>
<evidence type="ECO:0000256" key="1">
    <source>
        <dbReference type="SAM" id="Phobius"/>
    </source>
</evidence>
<protein>
    <submittedName>
        <fullName evidence="3">Beta-lactamase regulating signal transducer with metallopeptidase domain</fullName>
    </submittedName>
</protein>
<gene>
    <name evidence="3" type="ORF">FHS19_003580</name>
</gene>
<feature type="transmembrane region" description="Helical" evidence="1">
    <location>
        <begin position="12"/>
        <end position="32"/>
    </location>
</feature>
<keyword evidence="1" id="KW-0472">Membrane</keyword>
<dbReference type="Proteomes" id="UP000517523">
    <property type="component" value="Unassembled WGS sequence"/>
</dbReference>